<keyword evidence="1" id="KW-0812">Transmembrane</keyword>
<protein>
    <submittedName>
        <fullName evidence="2">Uncharacterized protein</fullName>
    </submittedName>
</protein>
<keyword evidence="3" id="KW-1185">Reference proteome</keyword>
<dbReference type="Proteomes" id="UP000244904">
    <property type="component" value="Unassembled WGS sequence"/>
</dbReference>
<feature type="transmembrane region" description="Helical" evidence="1">
    <location>
        <begin position="62"/>
        <end position="82"/>
    </location>
</feature>
<organism evidence="2 3">
    <name type="scientific">Pseudoprimorskyibacter insulae</name>
    <dbReference type="NCBI Taxonomy" id="1695997"/>
    <lineage>
        <taxon>Bacteria</taxon>
        <taxon>Pseudomonadati</taxon>
        <taxon>Pseudomonadota</taxon>
        <taxon>Alphaproteobacteria</taxon>
        <taxon>Rhodobacterales</taxon>
        <taxon>Paracoccaceae</taxon>
        <taxon>Pseudoprimorskyibacter</taxon>
    </lineage>
</organism>
<dbReference type="EMBL" id="OMOJ01000006">
    <property type="protein sequence ID" value="SPF81049.1"/>
    <property type="molecule type" value="Genomic_DNA"/>
</dbReference>
<feature type="transmembrane region" description="Helical" evidence="1">
    <location>
        <begin position="33"/>
        <end position="55"/>
    </location>
</feature>
<dbReference type="OrthoDB" id="7272344at2"/>
<reference evidence="3" key="1">
    <citation type="submission" date="2018-03" db="EMBL/GenBank/DDBJ databases">
        <authorList>
            <person name="Rodrigo-Torres L."/>
            <person name="Arahal R. D."/>
            <person name="Lucena T."/>
        </authorList>
    </citation>
    <scope>NUCLEOTIDE SEQUENCE [LARGE SCALE GENOMIC DNA]</scope>
    <source>
        <strain evidence="3">CECT 8871</strain>
    </source>
</reference>
<evidence type="ECO:0000256" key="1">
    <source>
        <dbReference type="SAM" id="Phobius"/>
    </source>
</evidence>
<accession>A0A2R8AYW3</accession>
<dbReference type="Pfam" id="PF20134">
    <property type="entry name" value="DUF6524"/>
    <property type="match status" value="1"/>
</dbReference>
<dbReference type="InterPro" id="IPR045387">
    <property type="entry name" value="DUF6524"/>
</dbReference>
<feature type="transmembrane region" description="Helical" evidence="1">
    <location>
        <begin position="94"/>
        <end position="116"/>
    </location>
</feature>
<proteinExistence type="predicted"/>
<dbReference type="AlphaFoldDB" id="A0A2R8AYW3"/>
<name>A0A2R8AYW3_9RHOB</name>
<evidence type="ECO:0000313" key="3">
    <source>
        <dbReference type="Proteomes" id="UP000244904"/>
    </source>
</evidence>
<dbReference type="RefSeq" id="WP_108886903.1">
    <property type="nucleotide sequence ID" value="NZ_OMOJ01000006.1"/>
</dbReference>
<keyword evidence="1" id="KW-0472">Membrane</keyword>
<evidence type="ECO:0000313" key="2">
    <source>
        <dbReference type="EMBL" id="SPF81049.1"/>
    </source>
</evidence>
<keyword evidence="1" id="KW-1133">Transmembrane helix</keyword>
<gene>
    <name evidence="2" type="ORF">PRI8871_02866</name>
</gene>
<sequence length="131" mass="14694">MSFFLRWLFAFLLVALTYNPTPLNYVAWSISNWPAQMPLIALFGLLLLIGYIIYLRATLRSIGPFGMVLVLALVGALLWVLYDFGLLDLTNRTLSLWLGIFALSIVLGIGLSWSLVRRKLSGQADVDDVDE</sequence>